<evidence type="ECO:0000313" key="2">
    <source>
        <dbReference type="EMBL" id="VDM80686.1"/>
    </source>
</evidence>
<feature type="compositionally biased region" description="Low complexity" evidence="1">
    <location>
        <begin position="435"/>
        <end position="453"/>
    </location>
</feature>
<feature type="compositionally biased region" description="Pro residues" evidence="1">
    <location>
        <begin position="316"/>
        <end position="335"/>
    </location>
</feature>
<feature type="region of interest" description="Disordered" evidence="1">
    <location>
        <begin position="537"/>
        <end position="560"/>
    </location>
</feature>
<dbReference type="AlphaFoldDB" id="A0A3P7JBH4"/>
<feature type="region of interest" description="Disordered" evidence="1">
    <location>
        <begin position="398"/>
        <end position="490"/>
    </location>
</feature>
<dbReference type="EMBL" id="UYYB01109545">
    <property type="protein sequence ID" value="VDM80686.1"/>
    <property type="molecule type" value="Genomic_DNA"/>
</dbReference>
<feature type="compositionally biased region" description="Pro residues" evidence="1">
    <location>
        <begin position="454"/>
        <end position="472"/>
    </location>
</feature>
<sequence>MDVCKNEVTSPFKIPFKDKDKSKGSPAAATRSPLADPHDQREFSQRDIQTIKARQKKRLATEQAQARDAKKARKSTNIQNAQDPLAVVDRICGEMAASQVKRDQRRESEERTRHLETDCALSREALERHAQDDTMAREFLRRDSLMERLLGHKMLYGRLESYTSMGYTRTCPPAESSAMQIGQDIECETSSRPRRGPHTPPPPGSSLVPLMETKVQRPKPRGPRTPPGSPGFLRRDSLMERLLGHKMLYGRLESYTSMGYTRTCPPAESSAMQIGQDIECETSSRPRRGPHTPPPPGSSLVPLMETKVQRPKPRGPRTPPGSPGPRTPPPPPVPAPSTSVAPAVQSLLANIAAMAGTSGTQLASSLGEDLNRIGVFLESFVTALRTATAHNAIAVSSPAMEEKLPQPTTPARDISSRSLSRPEADVDSVKMELVSDCSLSPLPDSQSQSQSPLKAPPPPPLIAPPPPPPILPARPASTATAQPPPPPSATLVSFLETLGSGGCIFEAQGAPAPPPNHISTSSVNVLPAAHIPVFSPPGGRSIPTMPNLTIPPPPVSSKFG</sequence>
<feature type="compositionally biased region" description="Basic and acidic residues" evidence="1">
    <location>
        <begin position="420"/>
        <end position="430"/>
    </location>
</feature>
<feature type="compositionally biased region" description="Pro residues" evidence="1">
    <location>
        <begin position="549"/>
        <end position="560"/>
    </location>
</feature>
<feature type="region of interest" description="Disordered" evidence="1">
    <location>
        <begin position="1"/>
        <end position="81"/>
    </location>
</feature>
<dbReference type="GO" id="GO:0005884">
    <property type="term" value="C:actin filament"/>
    <property type="evidence" value="ECO:0007669"/>
    <property type="project" value="TreeGrafter"/>
</dbReference>
<dbReference type="OrthoDB" id="5876869at2759"/>
<organism evidence="2 3">
    <name type="scientific">Strongylus vulgaris</name>
    <name type="common">Blood worm</name>
    <dbReference type="NCBI Taxonomy" id="40348"/>
    <lineage>
        <taxon>Eukaryota</taxon>
        <taxon>Metazoa</taxon>
        <taxon>Ecdysozoa</taxon>
        <taxon>Nematoda</taxon>
        <taxon>Chromadorea</taxon>
        <taxon>Rhabditida</taxon>
        <taxon>Rhabditina</taxon>
        <taxon>Rhabditomorpha</taxon>
        <taxon>Strongyloidea</taxon>
        <taxon>Strongylidae</taxon>
        <taxon>Strongylus</taxon>
    </lineage>
</organism>
<dbReference type="GO" id="GO:0030041">
    <property type="term" value="P:actin filament polymerization"/>
    <property type="evidence" value="ECO:0007669"/>
    <property type="project" value="TreeGrafter"/>
</dbReference>
<dbReference type="PANTHER" id="PTHR45691:SF1">
    <property type="entry name" value="FH2 DOMAIN-CONTAINING PROTEIN 1-RELATED"/>
    <property type="match status" value="1"/>
</dbReference>
<protein>
    <submittedName>
        <fullName evidence="2">Uncharacterized protein</fullName>
    </submittedName>
</protein>
<dbReference type="PANTHER" id="PTHR45691">
    <property type="entry name" value="PROTEIN DIAPHANOUS"/>
    <property type="match status" value="1"/>
</dbReference>
<dbReference type="Proteomes" id="UP000270094">
    <property type="component" value="Unassembled WGS sequence"/>
</dbReference>
<dbReference type="InterPro" id="IPR051412">
    <property type="entry name" value="Formin_Homology_Diaphanous_sf"/>
</dbReference>
<feature type="compositionally biased region" description="Basic and acidic residues" evidence="1">
    <location>
        <begin position="36"/>
        <end position="45"/>
    </location>
</feature>
<evidence type="ECO:0000256" key="1">
    <source>
        <dbReference type="SAM" id="MobiDB-lite"/>
    </source>
</evidence>
<name>A0A3P7JBH4_STRVU</name>
<feature type="region of interest" description="Disordered" evidence="1">
    <location>
        <begin position="189"/>
        <end position="234"/>
    </location>
</feature>
<accession>A0A3P7JBH4</accession>
<proteinExistence type="predicted"/>
<keyword evidence="3" id="KW-1185">Reference proteome</keyword>
<gene>
    <name evidence="2" type="ORF">SVUK_LOCUS15684</name>
</gene>
<feature type="region of interest" description="Disordered" evidence="1">
    <location>
        <begin position="282"/>
        <end position="339"/>
    </location>
</feature>
<feature type="non-terminal residue" evidence="2">
    <location>
        <position position="560"/>
    </location>
</feature>
<reference evidence="2 3" key="1">
    <citation type="submission" date="2018-11" db="EMBL/GenBank/DDBJ databases">
        <authorList>
            <consortium name="Pathogen Informatics"/>
        </authorList>
    </citation>
    <scope>NUCLEOTIDE SEQUENCE [LARGE SCALE GENOMIC DNA]</scope>
</reference>
<evidence type="ECO:0000313" key="3">
    <source>
        <dbReference type="Proteomes" id="UP000270094"/>
    </source>
</evidence>